<keyword evidence="7" id="KW-0808">Transferase</keyword>
<proteinExistence type="predicted"/>
<dbReference type="GO" id="GO:0008270">
    <property type="term" value="F:zinc ion binding"/>
    <property type="evidence" value="ECO:0007669"/>
    <property type="project" value="InterPro"/>
</dbReference>
<comment type="catalytic activity">
    <reaction evidence="17">
        <text>N(6),N(6)-dimethyl-L-lysyl(9)-[histone H3] + S-adenosyl-L-methionine = N(6),N(6),N(6)-trimethyl-L-lysyl(9)-[histone H3] + S-adenosyl-L-homocysteine + H(+)</text>
        <dbReference type="Rhea" id="RHEA:60288"/>
        <dbReference type="Rhea" id="RHEA-COMP:15538"/>
        <dbReference type="Rhea" id="RHEA-COMP:15541"/>
        <dbReference type="ChEBI" id="CHEBI:15378"/>
        <dbReference type="ChEBI" id="CHEBI:57856"/>
        <dbReference type="ChEBI" id="CHEBI:59789"/>
        <dbReference type="ChEBI" id="CHEBI:61961"/>
        <dbReference type="ChEBI" id="CHEBI:61976"/>
        <dbReference type="EC" id="2.1.1.366"/>
    </reaction>
</comment>
<gene>
    <name evidence="21" type="ORF">GE061_015199</name>
</gene>
<keyword evidence="4" id="KW-0217">Developmental protein</keyword>
<evidence type="ECO:0000256" key="17">
    <source>
        <dbReference type="ARBA" id="ARBA00049087"/>
    </source>
</evidence>
<dbReference type="Pfam" id="PF00856">
    <property type="entry name" value="SET"/>
    <property type="match status" value="1"/>
</dbReference>
<comment type="caution">
    <text evidence="21">The sequence shown here is derived from an EMBL/GenBank/DDBJ whole genome shotgun (WGS) entry which is preliminary data.</text>
</comment>
<dbReference type="GO" id="GO:0010629">
    <property type="term" value="P:negative regulation of gene expression"/>
    <property type="evidence" value="ECO:0007669"/>
    <property type="project" value="TreeGrafter"/>
</dbReference>
<evidence type="ECO:0000256" key="15">
    <source>
        <dbReference type="ARBA" id="ARBA00040299"/>
    </source>
</evidence>
<evidence type="ECO:0000256" key="10">
    <source>
        <dbReference type="ARBA" id="ARBA00022776"/>
    </source>
</evidence>
<keyword evidence="11" id="KW-0862">Zinc</keyword>
<evidence type="ECO:0000256" key="1">
    <source>
        <dbReference type="ARBA" id="ARBA00004123"/>
    </source>
</evidence>
<evidence type="ECO:0000256" key="14">
    <source>
        <dbReference type="ARBA" id="ARBA00039052"/>
    </source>
</evidence>
<dbReference type="PANTHER" id="PTHR46024">
    <property type="entry name" value="HISTONE-LYSINE N-METHYLTRANSFERASE EGGLESS"/>
    <property type="match status" value="1"/>
</dbReference>
<dbReference type="Gene3D" id="2.30.30.140">
    <property type="match status" value="1"/>
</dbReference>
<dbReference type="EMBL" id="WIXP02000006">
    <property type="protein sequence ID" value="KAF6209452.1"/>
    <property type="molecule type" value="Genomic_DNA"/>
</dbReference>
<feature type="domain" description="Pre-SET" evidence="20">
    <location>
        <begin position="514"/>
        <end position="589"/>
    </location>
</feature>
<evidence type="ECO:0000256" key="13">
    <source>
        <dbReference type="ARBA" id="ARBA00023306"/>
    </source>
</evidence>
<dbReference type="Gene3D" id="2.170.270.10">
    <property type="entry name" value="SET domain"/>
    <property type="match status" value="1"/>
</dbReference>
<dbReference type="AlphaFoldDB" id="A0A8S9XKB5"/>
<dbReference type="GO" id="GO:0003677">
    <property type="term" value="F:DNA binding"/>
    <property type="evidence" value="ECO:0007669"/>
    <property type="project" value="InterPro"/>
</dbReference>
<evidence type="ECO:0000313" key="22">
    <source>
        <dbReference type="Proteomes" id="UP000466442"/>
    </source>
</evidence>
<accession>A0A8S9XKB5</accession>
<dbReference type="InterPro" id="IPR001739">
    <property type="entry name" value="Methyl_CpG_DNA-bd"/>
</dbReference>
<keyword evidence="12" id="KW-0539">Nucleus</keyword>
<dbReference type="InterPro" id="IPR051516">
    <property type="entry name" value="SETDB_methyltransferase"/>
</dbReference>
<keyword evidence="8" id="KW-0949">S-adenosyl-L-methionine</keyword>
<dbReference type="InterPro" id="IPR016177">
    <property type="entry name" value="DNA-bd_dom_sf"/>
</dbReference>
<dbReference type="EC" id="2.1.1.366" evidence="14"/>
<feature type="compositionally biased region" description="Polar residues" evidence="18">
    <location>
        <begin position="670"/>
        <end position="682"/>
    </location>
</feature>
<evidence type="ECO:0000313" key="21">
    <source>
        <dbReference type="EMBL" id="KAF6209452.1"/>
    </source>
</evidence>
<dbReference type="GO" id="GO:0051301">
    <property type="term" value="P:cell division"/>
    <property type="evidence" value="ECO:0007669"/>
    <property type="project" value="UniProtKB-KW"/>
</dbReference>
<keyword evidence="5" id="KW-0489">Methyltransferase</keyword>
<dbReference type="OrthoDB" id="5792673at2759"/>
<feature type="domain" description="SET" evidence="19">
    <location>
        <begin position="592"/>
        <end position="765"/>
    </location>
</feature>
<evidence type="ECO:0000256" key="6">
    <source>
        <dbReference type="ARBA" id="ARBA00022618"/>
    </source>
</evidence>
<comment type="subcellular location">
    <subcellularLocation>
        <location evidence="2">Chromosome</location>
    </subcellularLocation>
    <subcellularLocation>
        <location evidence="1">Nucleus</location>
    </subcellularLocation>
</comment>
<evidence type="ECO:0000259" key="19">
    <source>
        <dbReference type="PROSITE" id="PS50280"/>
    </source>
</evidence>
<evidence type="ECO:0000256" key="2">
    <source>
        <dbReference type="ARBA" id="ARBA00004286"/>
    </source>
</evidence>
<dbReference type="InterPro" id="IPR041292">
    <property type="entry name" value="Tudor_4"/>
</dbReference>
<keyword evidence="13" id="KW-0131">Cell cycle</keyword>
<dbReference type="PROSITE" id="PS50867">
    <property type="entry name" value="PRE_SET"/>
    <property type="match status" value="1"/>
</dbReference>
<dbReference type="InterPro" id="IPR046341">
    <property type="entry name" value="SET_dom_sf"/>
</dbReference>
<dbReference type="Pfam" id="PF18358">
    <property type="entry name" value="Tudor_4"/>
    <property type="match status" value="1"/>
</dbReference>
<reference evidence="21" key="1">
    <citation type="journal article" date="2021" name="Mol. Ecol. Resour.">
        <title>Apolygus lucorum genome provides insights into omnivorousness and mesophyll feeding.</title>
        <authorList>
            <person name="Liu Y."/>
            <person name="Liu H."/>
            <person name="Wang H."/>
            <person name="Huang T."/>
            <person name="Liu B."/>
            <person name="Yang B."/>
            <person name="Yin L."/>
            <person name="Li B."/>
            <person name="Zhang Y."/>
            <person name="Zhang S."/>
            <person name="Jiang F."/>
            <person name="Zhang X."/>
            <person name="Ren Y."/>
            <person name="Wang B."/>
            <person name="Wang S."/>
            <person name="Lu Y."/>
            <person name="Wu K."/>
            <person name="Fan W."/>
            <person name="Wang G."/>
        </authorList>
    </citation>
    <scope>NUCLEOTIDE SEQUENCE</scope>
    <source>
        <strain evidence="21">12Hb</strain>
    </source>
</reference>
<dbReference type="SUPFAM" id="SSF54171">
    <property type="entry name" value="DNA-binding domain"/>
    <property type="match status" value="1"/>
</dbReference>
<keyword evidence="22" id="KW-1185">Reference proteome</keyword>
<evidence type="ECO:0000256" key="7">
    <source>
        <dbReference type="ARBA" id="ARBA00022679"/>
    </source>
</evidence>
<keyword evidence="6" id="KW-0132">Cell division</keyword>
<evidence type="ECO:0000256" key="18">
    <source>
        <dbReference type="SAM" id="MobiDB-lite"/>
    </source>
</evidence>
<protein>
    <recommendedName>
        <fullName evidence="15">Histone-lysine N-methyltransferase SETDB2</fullName>
        <ecNumber evidence="14">2.1.1.366</ecNumber>
    </recommendedName>
    <alternativeName>
        <fullName evidence="16">SET domain bifurcated 2</fullName>
    </alternativeName>
</protein>
<keyword evidence="10" id="KW-0498">Mitosis</keyword>
<evidence type="ECO:0000256" key="4">
    <source>
        <dbReference type="ARBA" id="ARBA00022473"/>
    </source>
</evidence>
<dbReference type="GO" id="GO:0005694">
    <property type="term" value="C:chromosome"/>
    <property type="evidence" value="ECO:0007669"/>
    <property type="project" value="UniProtKB-SubCell"/>
</dbReference>
<feature type="region of interest" description="Disordered" evidence="18">
    <location>
        <begin position="670"/>
        <end position="717"/>
    </location>
</feature>
<dbReference type="PANTHER" id="PTHR46024:SF3">
    <property type="entry name" value="HISTONE-LYSINE N-METHYLTRANSFERASE SETDB2"/>
    <property type="match status" value="1"/>
</dbReference>
<evidence type="ECO:0000256" key="5">
    <source>
        <dbReference type="ARBA" id="ARBA00022603"/>
    </source>
</evidence>
<evidence type="ECO:0000259" key="20">
    <source>
        <dbReference type="PROSITE" id="PS50867"/>
    </source>
</evidence>
<dbReference type="Pfam" id="PF05033">
    <property type="entry name" value="Pre-SET"/>
    <property type="match status" value="1"/>
</dbReference>
<evidence type="ECO:0000256" key="3">
    <source>
        <dbReference type="ARBA" id="ARBA00022454"/>
    </source>
</evidence>
<dbReference type="InterPro" id="IPR007728">
    <property type="entry name" value="Pre-SET_dom"/>
</dbReference>
<dbReference type="SUPFAM" id="SSF82199">
    <property type="entry name" value="SET domain"/>
    <property type="match status" value="1"/>
</dbReference>
<organism evidence="21 22">
    <name type="scientific">Apolygus lucorum</name>
    <name type="common">Small green plant bug</name>
    <name type="synonym">Lygocoris lucorum</name>
    <dbReference type="NCBI Taxonomy" id="248454"/>
    <lineage>
        <taxon>Eukaryota</taxon>
        <taxon>Metazoa</taxon>
        <taxon>Ecdysozoa</taxon>
        <taxon>Arthropoda</taxon>
        <taxon>Hexapoda</taxon>
        <taxon>Insecta</taxon>
        <taxon>Pterygota</taxon>
        <taxon>Neoptera</taxon>
        <taxon>Paraneoptera</taxon>
        <taxon>Hemiptera</taxon>
        <taxon>Heteroptera</taxon>
        <taxon>Panheteroptera</taxon>
        <taxon>Cimicomorpha</taxon>
        <taxon>Miridae</taxon>
        <taxon>Mirini</taxon>
        <taxon>Apolygus</taxon>
    </lineage>
</organism>
<evidence type="ECO:0000256" key="11">
    <source>
        <dbReference type="ARBA" id="ARBA00022833"/>
    </source>
</evidence>
<evidence type="ECO:0000256" key="16">
    <source>
        <dbReference type="ARBA" id="ARBA00042995"/>
    </source>
</evidence>
<evidence type="ECO:0000256" key="9">
    <source>
        <dbReference type="ARBA" id="ARBA00022723"/>
    </source>
</evidence>
<sequence length="765" mass="86500">MIIQVWWKWNHDPKPGNEFLRCLLYFCLSGSLSLIDDLKQAASEDFLSFACRAIQQNRVLKNALKQTEEETPSSSNWIAVRDRPSADTSLALCDSSGDPDVEVVEVTTELVVTPSLPPKAALYRPPLEVGKVYFVKHVNSRRNSWSKALLLSIIYNVRQGITNNRCLVKYSNGMVSRRHVEASEIAYLEECPTLIPLGTAVVTNIVSSNASQCYAGVILELPNAMNKFRYLVFLDKGSIGETVDVKRRCEWMEGTVVCIDCSIVQLRFSDGSSEWYPRGSYKFKQILYGEPNTSHPLKYLQRLQRIREKIAPEIIEDQEGGRSTARTQLVPARSLTTHRVPSLPPQVSSDPLTVITPLLVWWPRNLGSHSCDQNCVAGEDIIQRIDLKYGPLVRPLCAGFKRMNQGGKISYKAPCGQLIHNYSQLKHFLDCTKISLNYEHFDFSSCVNARRIYEPNPNSILASLNDVSNGSEKYPISCVNEVNNQLPEPITYMTKRKFLTYPDELLNNDGNFLSCCSCEDDCKDPTKCECIQLTINSYLEMKEVDNPLAPSEIIYQYKRLYNEVQSGIYECNQRCNCGSACPNRLVQFPLSARLQLFQTGKKGWGVRALHDLPKGSFVCTYVGVLLNEREANEWGILHGDEYLSDLDFIEKQESFKPGYEEDVEELSDFSTNSSSGVINSTSDKVDVGSQVTGNDHGPPKRRSSRTHSQPQFETKKRRYTNKKIAVREFPKGSIKRLFPVDFSEFTIDAKNAGNIGRFFNVRLGF</sequence>
<dbReference type="InterPro" id="IPR001214">
    <property type="entry name" value="SET_dom"/>
</dbReference>
<keyword evidence="3" id="KW-0158">Chromosome</keyword>
<evidence type="ECO:0000256" key="8">
    <source>
        <dbReference type="ARBA" id="ARBA00022691"/>
    </source>
</evidence>
<dbReference type="SMART" id="SM00468">
    <property type="entry name" value="PreSET"/>
    <property type="match status" value="1"/>
</dbReference>
<dbReference type="GO" id="GO:0140947">
    <property type="term" value="F:histone H3K9me2 methyltransferase activity"/>
    <property type="evidence" value="ECO:0007669"/>
    <property type="project" value="UniProtKB-EC"/>
</dbReference>
<dbReference type="Pfam" id="PF01429">
    <property type="entry name" value="MBD"/>
    <property type="match status" value="1"/>
</dbReference>
<keyword evidence="9" id="KW-0479">Metal-binding</keyword>
<dbReference type="GO" id="GO:0070828">
    <property type="term" value="P:heterochromatin organization"/>
    <property type="evidence" value="ECO:0007669"/>
    <property type="project" value="TreeGrafter"/>
</dbReference>
<dbReference type="Proteomes" id="UP000466442">
    <property type="component" value="Unassembled WGS sequence"/>
</dbReference>
<evidence type="ECO:0000256" key="12">
    <source>
        <dbReference type="ARBA" id="ARBA00023242"/>
    </source>
</evidence>
<name>A0A8S9XKB5_APOLU</name>
<dbReference type="GO" id="GO:0032259">
    <property type="term" value="P:methylation"/>
    <property type="evidence" value="ECO:0007669"/>
    <property type="project" value="UniProtKB-KW"/>
</dbReference>
<dbReference type="GO" id="GO:0005634">
    <property type="term" value="C:nucleus"/>
    <property type="evidence" value="ECO:0007669"/>
    <property type="project" value="UniProtKB-SubCell"/>
</dbReference>
<dbReference type="PROSITE" id="PS50280">
    <property type="entry name" value="SET"/>
    <property type="match status" value="1"/>
</dbReference>